<evidence type="ECO:0000256" key="4">
    <source>
        <dbReference type="ARBA" id="ARBA00044511"/>
    </source>
</evidence>
<evidence type="ECO:0000256" key="1">
    <source>
        <dbReference type="ARBA" id="ARBA00006192"/>
    </source>
</evidence>
<dbReference type="OrthoDB" id="1908178at2759"/>
<reference evidence="9" key="2">
    <citation type="submission" date="2020-04" db="EMBL/GenBank/DDBJ databases">
        <authorList>
            <consortium name="NCBI Genome Project"/>
        </authorList>
    </citation>
    <scope>NUCLEOTIDE SEQUENCE</scope>
    <source>
        <strain evidence="9">CBS 781.70</strain>
    </source>
</reference>
<evidence type="ECO:0008006" key="10">
    <source>
        <dbReference type="Google" id="ProtNLM"/>
    </source>
</evidence>
<dbReference type="Proteomes" id="UP000504638">
    <property type="component" value="Unplaced"/>
</dbReference>
<feature type="region of interest" description="Disordered" evidence="6">
    <location>
        <begin position="97"/>
        <end position="123"/>
    </location>
</feature>
<protein>
    <recommendedName>
        <fullName evidence="10">Pentatricopeptide repeat protein</fullName>
    </recommendedName>
</protein>
<dbReference type="InterPro" id="IPR011990">
    <property type="entry name" value="TPR-like_helical_dom_sf"/>
</dbReference>
<comment type="subunit">
    <text evidence="4">Binds to mitochondrial small subunit 15S rRNA.</text>
</comment>
<sequence length="536" mass="61065">MDNIFIEALVRAGTCKGHGTSIGGCSSSVVSRFSSYGSQKGSVFRQRSQRAGFHSKTAKHEPAAALATIPREDLYNLVDIYGSYNEREYSTIIDFQSPSETAPPFHPRATDGPSRPRPPGDSSAIQEFQTLIRNPKASPEKLYEAYRQIQSPAPLFLPRKWMDELLHRLSLVNEEDEGSMMRYLSILDDLKAADMPIARREWNNAIRFAARCFRKISDAEVEGAIYLWKEMESTAGVQSDHVTFNILLDIAVKSRKMGLADRVLEEMQRRKLKHDRYFHFARILYFGQRFGGNAIRHAYRQFIDSGQIVDTAVLNVVIEALITAGEGPAADHVFERMKVMTAERIQPHAPYPSNWQHRRELTKMLRDFSEIYYTTDKDAWHQLELTTPIAPSMDTYCMLISYHATIGDIDRVLELISEMHAAGIEPGGRLLIHLMKGFRRHGGIRYSSWTKQRLEALWKGFLQAAQAHPTTREHRRALAPAVVLAFDCCVGRRRAGEVLREVEGRWEVEEETVEYILSRMGRGKGKEDEDEDDAVD</sequence>
<evidence type="ECO:0000313" key="8">
    <source>
        <dbReference type="Proteomes" id="UP000504638"/>
    </source>
</evidence>
<name>A0A6G1FZC5_9PEZI</name>
<reference evidence="9" key="3">
    <citation type="submission" date="2025-04" db="UniProtKB">
        <authorList>
            <consortium name="RefSeq"/>
        </authorList>
    </citation>
    <scope>IDENTIFICATION</scope>
    <source>
        <strain evidence="9">CBS 781.70</strain>
    </source>
</reference>
<dbReference type="PROSITE" id="PS51375">
    <property type="entry name" value="PPR"/>
    <property type="match status" value="2"/>
</dbReference>
<dbReference type="NCBIfam" id="TIGR00756">
    <property type="entry name" value="PPR"/>
    <property type="match status" value="2"/>
</dbReference>
<evidence type="ECO:0000313" key="7">
    <source>
        <dbReference type="EMBL" id="KAF1811144.1"/>
    </source>
</evidence>
<keyword evidence="8" id="KW-1185">Reference proteome</keyword>
<evidence type="ECO:0000313" key="9">
    <source>
        <dbReference type="RefSeq" id="XP_033532775.1"/>
    </source>
</evidence>
<dbReference type="Gene3D" id="1.25.40.10">
    <property type="entry name" value="Tetratricopeptide repeat domain"/>
    <property type="match status" value="2"/>
</dbReference>
<dbReference type="EMBL" id="ML975163">
    <property type="protein sequence ID" value="KAF1811144.1"/>
    <property type="molecule type" value="Genomic_DNA"/>
</dbReference>
<dbReference type="InterPro" id="IPR002885">
    <property type="entry name" value="PPR_rpt"/>
</dbReference>
<dbReference type="Pfam" id="PF01535">
    <property type="entry name" value="PPR"/>
    <property type="match status" value="1"/>
</dbReference>
<feature type="repeat" description="PPR" evidence="5">
    <location>
        <begin position="240"/>
        <end position="274"/>
    </location>
</feature>
<comment type="similarity">
    <text evidence="1">Belongs to the CCM1 family.</text>
</comment>
<evidence type="ECO:0000256" key="5">
    <source>
        <dbReference type="PROSITE-ProRule" id="PRU00708"/>
    </source>
</evidence>
<dbReference type="RefSeq" id="XP_033532775.1">
    <property type="nucleotide sequence ID" value="XM_033676546.1"/>
</dbReference>
<gene>
    <name evidence="7 9" type="ORF">P152DRAFT_400010</name>
</gene>
<dbReference type="PANTHER" id="PTHR47447:SF17">
    <property type="entry name" value="OS12G0638900 PROTEIN"/>
    <property type="match status" value="1"/>
</dbReference>
<organism evidence="7">
    <name type="scientific">Eremomyces bilateralis CBS 781.70</name>
    <dbReference type="NCBI Taxonomy" id="1392243"/>
    <lineage>
        <taxon>Eukaryota</taxon>
        <taxon>Fungi</taxon>
        <taxon>Dikarya</taxon>
        <taxon>Ascomycota</taxon>
        <taxon>Pezizomycotina</taxon>
        <taxon>Dothideomycetes</taxon>
        <taxon>Dothideomycetes incertae sedis</taxon>
        <taxon>Eremomycetales</taxon>
        <taxon>Eremomycetaceae</taxon>
        <taxon>Eremomyces</taxon>
    </lineage>
</organism>
<comment type="function">
    <text evidence="3">Regulates mitochondrial small subunit maturation by controlling 15S rRNA 5'-end processing. Localizes to the 5' precursor of the 15S rRNA in a position that is subsequently occupied by mS47 in the mature yeast mtSSU. Uses structure and sequence-specific RNA recognition, binding to a single-stranded region of the precursor and specifically recognizing bases -6 to -1. The exchange of Ccm1 for mS47 is coupled to the irreversible removal of precursor rRNA that is accompanied by conformational changes of the mitoribosomal proteins uS5m and mS26. These conformational changes signal completion of 5'-end rRNA processing through protection of the mature 5'-end of the 15S rRNA and stabilization of mS47. The removal of the 5' precursor together with the dissociation of Ccm1 may be catalyzed by the 5'-3' exoribonuclease Pet127. Involved in the specific removal of group I introns in mitochondrial encoded transcripts.</text>
</comment>
<feature type="repeat" description="PPR" evidence="5">
    <location>
        <begin position="392"/>
        <end position="426"/>
    </location>
</feature>
<dbReference type="GeneID" id="54417116"/>
<evidence type="ECO:0000256" key="6">
    <source>
        <dbReference type="SAM" id="MobiDB-lite"/>
    </source>
</evidence>
<accession>A0A6G1FZC5</accession>
<dbReference type="Pfam" id="PF13812">
    <property type="entry name" value="PPR_3"/>
    <property type="match status" value="1"/>
</dbReference>
<dbReference type="AlphaFoldDB" id="A0A6G1FZC5"/>
<keyword evidence="2" id="KW-0677">Repeat</keyword>
<reference evidence="7 9" key="1">
    <citation type="submission" date="2020-01" db="EMBL/GenBank/DDBJ databases">
        <authorList>
            <consortium name="DOE Joint Genome Institute"/>
            <person name="Haridas S."/>
            <person name="Albert R."/>
            <person name="Binder M."/>
            <person name="Bloem J."/>
            <person name="Labutti K."/>
            <person name="Salamov A."/>
            <person name="Andreopoulos B."/>
            <person name="Baker S.E."/>
            <person name="Barry K."/>
            <person name="Bills G."/>
            <person name="Bluhm B.H."/>
            <person name="Cannon C."/>
            <person name="Castanera R."/>
            <person name="Culley D.E."/>
            <person name="Daum C."/>
            <person name="Ezra D."/>
            <person name="Gonzalez J.B."/>
            <person name="Henrissat B."/>
            <person name="Kuo A."/>
            <person name="Liang C."/>
            <person name="Lipzen A."/>
            <person name="Lutzoni F."/>
            <person name="Magnuson J."/>
            <person name="Mondo S."/>
            <person name="Nolan M."/>
            <person name="Ohm R."/>
            <person name="Pangilinan J."/>
            <person name="Park H.-J."/>
            <person name="Ramirez L."/>
            <person name="Alfaro M."/>
            <person name="Sun H."/>
            <person name="Tritt A."/>
            <person name="Yoshinaga Y."/>
            <person name="Zwiers L.-H."/>
            <person name="Turgeon B.G."/>
            <person name="Goodwin S.B."/>
            <person name="Spatafora J.W."/>
            <person name="Crous P.W."/>
            <person name="Grigoriev I.V."/>
        </authorList>
    </citation>
    <scope>NUCLEOTIDE SEQUENCE</scope>
    <source>
        <strain evidence="7 9">CBS 781.70</strain>
    </source>
</reference>
<proteinExistence type="inferred from homology"/>
<evidence type="ECO:0000256" key="2">
    <source>
        <dbReference type="ARBA" id="ARBA00022737"/>
    </source>
</evidence>
<dbReference type="PANTHER" id="PTHR47447">
    <property type="entry name" value="OS03G0856100 PROTEIN"/>
    <property type="match status" value="1"/>
</dbReference>
<evidence type="ECO:0000256" key="3">
    <source>
        <dbReference type="ARBA" id="ARBA00044493"/>
    </source>
</evidence>